<dbReference type="Proteomes" id="UP000677054">
    <property type="component" value="Unassembled WGS sequence"/>
</dbReference>
<feature type="compositionally biased region" description="Pro residues" evidence="1">
    <location>
        <begin position="21"/>
        <end position="47"/>
    </location>
</feature>
<feature type="compositionally biased region" description="Polar residues" evidence="1">
    <location>
        <begin position="1"/>
        <end position="11"/>
    </location>
</feature>
<feature type="region of interest" description="Disordered" evidence="1">
    <location>
        <begin position="1"/>
        <end position="49"/>
    </location>
</feature>
<dbReference type="EMBL" id="LR908989">
    <property type="protein sequence ID" value="CAD7254405.1"/>
    <property type="molecule type" value="Genomic_DNA"/>
</dbReference>
<gene>
    <name evidence="3" type="ORF">DSTB1V02_LOCUS14151</name>
</gene>
<dbReference type="Pfam" id="PF00059">
    <property type="entry name" value="Lectin_C"/>
    <property type="match status" value="1"/>
</dbReference>
<proteinExistence type="predicted"/>
<evidence type="ECO:0000259" key="2">
    <source>
        <dbReference type="PROSITE" id="PS50041"/>
    </source>
</evidence>
<reference evidence="3" key="1">
    <citation type="submission" date="2020-11" db="EMBL/GenBank/DDBJ databases">
        <authorList>
            <person name="Tran Van P."/>
        </authorList>
    </citation>
    <scope>NUCLEOTIDE SEQUENCE</scope>
</reference>
<name>A0A7R9AHQ8_9CRUS</name>
<dbReference type="InterPro" id="IPR016186">
    <property type="entry name" value="C-type_lectin-like/link_sf"/>
</dbReference>
<dbReference type="EMBL" id="CAJPEV010009471">
    <property type="protein sequence ID" value="CAG0905688.1"/>
    <property type="molecule type" value="Genomic_DNA"/>
</dbReference>
<dbReference type="OrthoDB" id="6355241at2759"/>
<protein>
    <recommendedName>
        <fullName evidence="2">C-type lectin domain-containing protein</fullName>
    </recommendedName>
</protein>
<feature type="domain" description="C-type lectin" evidence="2">
    <location>
        <begin position="154"/>
        <end position="283"/>
    </location>
</feature>
<sequence length="287" mass="32279">MDSYGTLSWIQASHAPVRVTRPPPTPASAKPPTPPPSPEKPTSPPIPRGMFYDRVRNVSARIIDPIRVEALSVDPCDQSCAREPECKMFSLETDPKTGMKTCRLGGKESKFEVEDSDGTSVLYYDRALVPKRYSFAMVTKNHIHFLRNLQGLHSFGAATDQCRVDVGGDVVMDNQGQDWHERIARHMGIEDSWLGADDIDEDGIYTWVDGSIMETASLYWCDGQPDFHFWKGETERCPELVINAVRPGFDGGTYRLRSKLKPREPYPCWNDVTCDSVRGVLCEVRIP</sequence>
<organism evidence="3">
    <name type="scientific">Darwinula stevensoni</name>
    <dbReference type="NCBI Taxonomy" id="69355"/>
    <lineage>
        <taxon>Eukaryota</taxon>
        <taxon>Metazoa</taxon>
        <taxon>Ecdysozoa</taxon>
        <taxon>Arthropoda</taxon>
        <taxon>Crustacea</taxon>
        <taxon>Oligostraca</taxon>
        <taxon>Ostracoda</taxon>
        <taxon>Podocopa</taxon>
        <taxon>Podocopida</taxon>
        <taxon>Darwinulocopina</taxon>
        <taxon>Darwinuloidea</taxon>
        <taxon>Darwinulidae</taxon>
        <taxon>Darwinula</taxon>
    </lineage>
</organism>
<dbReference type="AlphaFoldDB" id="A0A7R9AHQ8"/>
<dbReference type="InterPro" id="IPR016187">
    <property type="entry name" value="CTDL_fold"/>
</dbReference>
<dbReference type="InterPro" id="IPR001304">
    <property type="entry name" value="C-type_lectin-like"/>
</dbReference>
<dbReference type="PROSITE" id="PS50041">
    <property type="entry name" value="C_TYPE_LECTIN_2"/>
    <property type="match status" value="1"/>
</dbReference>
<evidence type="ECO:0000313" key="3">
    <source>
        <dbReference type="EMBL" id="CAD7254405.1"/>
    </source>
</evidence>
<keyword evidence="4" id="KW-1185">Reference proteome</keyword>
<dbReference type="Gene3D" id="3.10.100.10">
    <property type="entry name" value="Mannose-Binding Protein A, subunit A"/>
    <property type="match status" value="1"/>
</dbReference>
<accession>A0A7R9AHQ8</accession>
<evidence type="ECO:0000313" key="4">
    <source>
        <dbReference type="Proteomes" id="UP000677054"/>
    </source>
</evidence>
<dbReference type="SUPFAM" id="SSF56436">
    <property type="entry name" value="C-type lectin-like"/>
    <property type="match status" value="1"/>
</dbReference>
<evidence type="ECO:0000256" key="1">
    <source>
        <dbReference type="SAM" id="MobiDB-lite"/>
    </source>
</evidence>